<name>A0A165HWD4_XYLHT</name>
<dbReference type="PANTHER" id="PTHR10281:SF76">
    <property type="entry name" value="CALCUTTA CUP-RELATED"/>
    <property type="match status" value="1"/>
</dbReference>
<dbReference type="InterPro" id="IPR050577">
    <property type="entry name" value="MAPR/NEUFC/NENF-like"/>
</dbReference>
<feature type="transmembrane region" description="Helical" evidence="3">
    <location>
        <begin position="45"/>
        <end position="63"/>
    </location>
</feature>
<dbReference type="EMBL" id="KV407456">
    <property type="protein sequence ID" value="KZF24019.1"/>
    <property type="molecule type" value="Genomic_DNA"/>
</dbReference>
<proteinExistence type="inferred from homology"/>
<feature type="domain" description="Cytochrome b5 heme-binding" evidence="4">
    <location>
        <begin position="92"/>
        <end position="170"/>
    </location>
</feature>
<dbReference type="OMA" id="ESFFWGM"/>
<evidence type="ECO:0000256" key="1">
    <source>
        <dbReference type="ARBA" id="ARBA00038357"/>
    </source>
</evidence>
<dbReference type="GeneID" id="28898830"/>
<evidence type="ECO:0000313" key="5">
    <source>
        <dbReference type="EMBL" id="KZF24019.1"/>
    </source>
</evidence>
<dbReference type="SMART" id="SM01117">
    <property type="entry name" value="Cyt-b5"/>
    <property type="match status" value="1"/>
</dbReference>
<dbReference type="Pfam" id="PF00173">
    <property type="entry name" value="Cyt-b5"/>
    <property type="match status" value="1"/>
</dbReference>
<keyword evidence="3" id="KW-0812">Transmembrane</keyword>
<keyword evidence="3" id="KW-0472">Membrane</keyword>
<feature type="region of interest" description="Disordered" evidence="2">
    <location>
        <begin position="1"/>
        <end position="30"/>
    </location>
</feature>
<reference evidence="5 6" key="1">
    <citation type="journal article" date="2016" name="Fungal Biol.">
        <title>The genome of Xylona heveae provides a window into fungal endophytism.</title>
        <authorList>
            <person name="Gazis R."/>
            <person name="Kuo A."/>
            <person name="Riley R."/>
            <person name="LaButti K."/>
            <person name="Lipzen A."/>
            <person name="Lin J."/>
            <person name="Amirebrahimi M."/>
            <person name="Hesse C.N."/>
            <person name="Spatafora J.W."/>
            <person name="Henrissat B."/>
            <person name="Hainaut M."/>
            <person name="Grigoriev I.V."/>
            <person name="Hibbett D.S."/>
        </authorList>
    </citation>
    <scope>NUCLEOTIDE SEQUENCE [LARGE SCALE GENOMIC DNA]</scope>
    <source>
        <strain evidence="5 6">TC161</strain>
    </source>
</reference>
<dbReference type="SUPFAM" id="SSF55856">
    <property type="entry name" value="Cytochrome b5-like heme/steroid binding domain"/>
    <property type="match status" value="1"/>
</dbReference>
<accession>A0A165HWD4</accession>
<feature type="region of interest" description="Disordered" evidence="2">
    <location>
        <begin position="171"/>
        <end position="198"/>
    </location>
</feature>
<dbReference type="RefSeq" id="XP_018189574.1">
    <property type="nucleotide sequence ID" value="XM_018333693.1"/>
</dbReference>
<organism evidence="5 6">
    <name type="scientific">Xylona heveae (strain CBS 132557 / TC161)</name>
    <dbReference type="NCBI Taxonomy" id="1328760"/>
    <lineage>
        <taxon>Eukaryota</taxon>
        <taxon>Fungi</taxon>
        <taxon>Dikarya</taxon>
        <taxon>Ascomycota</taxon>
        <taxon>Pezizomycotina</taxon>
        <taxon>Xylonomycetes</taxon>
        <taxon>Xylonales</taxon>
        <taxon>Xylonaceae</taxon>
        <taxon>Xylona</taxon>
    </lineage>
</organism>
<protein>
    <submittedName>
        <fullName evidence="5">Cytochrome b5</fullName>
    </submittedName>
</protein>
<dbReference type="InterPro" id="IPR001199">
    <property type="entry name" value="Cyt_B5-like_heme/steroid-bd"/>
</dbReference>
<dbReference type="Gene3D" id="3.10.120.10">
    <property type="entry name" value="Cytochrome b5-like heme/steroid binding domain"/>
    <property type="match status" value="1"/>
</dbReference>
<dbReference type="OrthoDB" id="10257697at2759"/>
<gene>
    <name evidence="5" type="ORF">L228DRAFT_252536</name>
</gene>
<dbReference type="Proteomes" id="UP000076632">
    <property type="component" value="Unassembled WGS sequence"/>
</dbReference>
<sequence length="262" mass="29090">MGTKFCTPRSPKSAATAAAEQRGEESESDPDLFFSNSKLSTFIDILRSLAGLVLLGGILSYFITSSSFSWGWRPAWTRTGPLKTMLFGPISLTPVELSLYNGTDPALPIYVAVNGSIYDVSASPRLYGPGGSYSFFAGRDAARAFVTGCFQEDLNADLRGVEEMFVPVDDERSEASGEATGKTKTMTPAQKKIQREREYRTARTKVRDAIQHWQRFFENNDKYWKIGNVLRDPNWLEHEPVKPLCEAAQRARPKRGTEKAGG</sequence>
<dbReference type="GO" id="GO:0016020">
    <property type="term" value="C:membrane"/>
    <property type="evidence" value="ECO:0007669"/>
    <property type="project" value="TreeGrafter"/>
</dbReference>
<evidence type="ECO:0000259" key="4">
    <source>
        <dbReference type="SMART" id="SM01117"/>
    </source>
</evidence>
<dbReference type="InParanoid" id="A0A165HWD4"/>
<evidence type="ECO:0000313" key="6">
    <source>
        <dbReference type="Proteomes" id="UP000076632"/>
    </source>
</evidence>
<dbReference type="AlphaFoldDB" id="A0A165HWD4"/>
<dbReference type="GO" id="GO:0012505">
    <property type="term" value="C:endomembrane system"/>
    <property type="evidence" value="ECO:0007669"/>
    <property type="project" value="TreeGrafter"/>
</dbReference>
<evidence type="ECO:0000256" key="3">
    <source>
        <dbReference type="SAM" id="Phobius"/>
    </source>
</evidence>
<keyword evidence="3" id="KW-1133">Transmembrane helix</keyword>
<keyword evidence="6" id="KW-1185">Reference proteome</keyword>
<dbReference type="STRING" id="1328760.A0A165HWD4"/>
<evidence type="ECO:0000256" key="2">
    <source>
        <dbReference type="SAM" id="MobiDB-lite"/>
    </source>
</evidence>
<dbReference type="PANTHER" id="PTHR10281">
    <property type="entry name" value="MEMBRANE-ASSOCIATED PROGESTERONE RECEPTOR COMPONENT-RELATED"/>
    <property type="match status" value="1"/>
</dbReference>
<dbReference type="FunFam" id="3.10.120.10:FF:000018">
    <property type="entry name" value="Heme/steroid binding domain protein, putative"/>
    <property type="match status" value="1"/>
</dbReference>
<dbReference type="InterPro" id="IPR036400">
    <property type="entry name" value="Cyt_B5-like_heme/steroid_sf"/>
</dbReference>
<comment type="similarity">
    <text evidence="1">Belongs to the cytochrome b5 family. MAPR subfamily.</text>
</comment>